<dbReference type="CDD" id="cd21553">
    <property type="entry name" value="VEFS-box_EMF2-like"/>
    <property type="match status" value="1"/>
</dbReference>
<feature type="compositionally biased region" description="Low complexity" evidence="11">
    <location>
        <begin position="158"/>
        <end position="170"/>
    </location>
</feature>
<evidence type="ECO:0000256" key="9">
    <source>
        <dbReference type="PROSITE-ProRule" id="PRU00325"/>
    </source>
</evidence>
<feature type="region of interest" description="Disordered" evidence="11">
    <location>
        <begin position="624"/>
        <end position="657"/>
    </location>
</feature>
<feature type="region of interest" description="Disordered" evidence="11">
    <location>
        <begin position="939"/>
        <end position="973"/>
    </location>
</feature>
<dbReference type="Pfam" id="PF09733">
    <property type="entry name" value="VEFS-Box"/>
    <property type="match status" value="1"/>
</dbReference>
<evidence type="ECO:0000256" key="1">
    <source>
        <dbReference type="ARBA" id="ARBA00005254"/>
    </source>
</evidence>
<dbReference type="GO" id="GO:0016836">
    <property type="term" value="F:hydro-lyase activity"/>
    <property type="evidence" value="ECO:0007669"/>
    <property type="project" value="UniProtKB-ARBA"/>
</dbReference>
<feature type="compositionally biased region" description="Basic and acidic residues" evidence="11">
    <location>
        <begin position="624"/>
        <end position="634"/>
    </location>
</feature>
<dbReference type="InterPro" id="IPR019135">
    <property type="entry name" value="Polycomb_protein_VEFS-Box"/>
</dbReference>
<dbReference type="Proteomes" id="UP000682877">
    <property type="component" value="Chromosome 7"/>
</dbReference>
<evidence type="ECO:0000259" key="12">
    <source>
        <dbReference type="PROSITE" id="PS50966"/>
    </source>
</evidence>
<dbReference type="InterPro" id="IPR007527">
    <property type="entry name" value="Znf_SWIM"/>
</dbReference>
<dbReference type="GO" id="GO:0008270">
    <property type="term" value="F:zinc ion binding"/>
    <property type="evidence" value="ECO:0007669"/>
    <property type="project" value="UniProtKB-KW"/>
</dbReference>
<keyword evidence="14" id="KW-1185">Reference proteome</keyword>
<gene>
    <name evidence="13" type="ORF">AARE701A_LOCUS19218</name>
</gene>
<feature type="region of interest" description="Disordered" evidence="11">
    <location>
        <begin position="158"/>
        <end position="207"/>
    </location>
</feature>
<dbReference type="FunFam" id="1.10.12.10:FF:000001">
    <property type="entry name" value="Probable enoyl-CoA hydratase, mitochondrial"/>
    <property type="match status" value="1"/>
</dbReference>
<dbReference type="InterPro" id="IPR029045">
    <property type="entry name" value="ClpP/crotonase-like_dom_sf"/>
</dbReference>
<feature type="region of interest" description="Disordered" evidence="11">
    <location>
        <begin position="992"/>
        <end position="1026"/>
    </location>
</feature>
<name>A0A8S2AY96_ARAAE</name>
<dbReference type="Pfam" id="PF04434">
    <property type="entry name" value="SWIM"/>
    <property type="match status" value="1"/>
</dbReference>
<evidence type="ECO:0000313" key="13">
    <source>
        <dbReference type="EMBL" id="CAE6192119.1"/>
    </source>
</evidence>
<dbReference type="InterPro" id="IPR006564">
    <property type="entry name" value="Znf_PMZ"/>
</dbReference>
<dbReference type="Gene3D" id="1.10.12.10">
    <property type="entry name" value="Lyase 2-enoyl-coa Hydratase, Chain A, domain 2"/>
    <property type="match status" value="1"/>
</dbReference>
<evidence type="ECO:0000256" key="10">
    <source>
        <dbReference type="RuleBase" id="RU003707"/>
    </source>
</evidence>
<keyword evidence="7" id="KW-0804">Transcription</keyword>
<dbReference type="PROSITE" id="PS00166">
    <property type="entry name" value="ENOYL_COA_HYDRATASE"/>
    <property type="match status" value="1"/>
</dbReference>
<evidence type="ECO:0000256" key="6">
    <source>
        <dbReference type="ARBA" id="ARBA00023015"/>
    </source>
</evidence>
<dbReference type="InterPro" id="IPR018376">
    <property type="entry name" value="Enoyl-CoA_hyd/isom_CS"/>
</dbReference>
<protein>
    <recommendedName>
        <fullName evidence="12">SWIM-type domain-containing protein</fullName>
    </recommendedName>
</protein>
<accession>A0A8S2AY96</accession>
<dbReference type="PROSITE" id="PS50966">
    <property type="entry name" value="ZF_SWIM"/>
    <property type="match status" value="1"/>
</dbReference>
<dbReference type="FunFam" id="3.90.226.10:FF:000061">
    <property type="entry name" value="Methylglutaconyl-CoA hydratase, mitochondrial"/>
    <property type="match status" value="1"/>
</dbReference>
<dbReference type="Pfam" id="PF00378">
    <property type="entry name" value="ECH_1"/>
    <property type="match status" value="1"/>
</dbReference>
<feature type="domain" description="SWIM-type" evidence="12">
    <location>
        <begin position="861"/>
        <end position="893"/>
    </location>
</feature>
<dbReference type="GO" id="GO:0005739">
    <property type="term" value="C:mitochondrion"/>
    <property type="evidence" value="ECO:0007669"/>
    <property type="project" value="TreeGrafter"/>
</dbReference>
<keyword evidence="8" id="KW-0456">Lyase</keyword>
<proteinExistence type="inferred from homology"/>
<evidence type="ECO:0000256" key="3">
    <source>
        <dbReference type="ARBA" id="ARBA00022723"/>
    </source>
</evidence>
<keyword evidence="6" id="KW-0805">Transcription regulation</keyword>
<reference evidence="13" key="1">
    <citation type="submission" date="2021-01" db="EMBL/GenBank/DDBJ databases">
        <authorList>
            <person name="Bezrukov I."/>
        </authorList>
    </citation>
    <scope>NUCLEOTIDE SEQUENCE</scope>
</reference>
<feature type="region of interest" description="Disordered" evidence="11">
    <location>
        <begin position="1"/>
        <end position="21"/>
    </location>
</feature>
<keyword evidence="3" id="KW-0479">Metal-binding</keyword>
<dbReference type="CDD" id="cd06558">
    <property type="entry name" value="crotonase-like"/>
    <property type="match status" value="1"/>
</dbReference>
<organism evidence="13 14">
    <name type="scientific">Arabidopsis arenosa</name>
    <name type="common">Sand rock-cress</name>
    <name type="synonym">Cardaminopsis arenosa</name>
    <dbReference type="NCBI Taxonomy" id="38785"/>
    <lineage>
        <taxon>Eukaryota</taxon>
        <taxon>Viridiplantae</taxon>
        <taxon>Streptophyta</taxon>
        <taxon>Embryophyta</taxon>
        <taxon>Tracheophyta</taxon>
        <taxon>Spermatophyta</taxon>
        <taxon>Magnoliopsida</taxon>
        <taxon>eudicotyledons</taxon>
        <taxon>Gunneridae</taxon>
        <taxon>Pentapetalae</taxon>
        <taxon>rosids</taxon>
        <taxon>malvids</taxon>
        <taxon>Brassicales</taxon>
        <taxon>Brassicaceae</taxon>
        <taxon>Camelineae</taxon>
        <taxon>Arabidopsis</taxon>
    </lineage>
</organism>
<feature type="compositionally biased region" description="Basic and acidic residues" evidence="11">
    <location>
        <begin position="171"/>
        <end position="191"/>
    </location>
</feature>
<dbReference type="GO" id="GO:0006635">
    <property type="term" value="P:fatty acid beta-oxidation"/>
    <property type="evidence" value="ECO:0007669"/>
    <property type="project" value="TreeGrafter"/>
</dbReference>
<evidence type="ECO:0000256" key="5">
    <source>
        <dbReference type="ARBA" id="ARBA00022833"/>
    </source>
</evidence>
<sequence length="1339" mass="151678">MDPVKPTTEAKVPAKRSKARSHYLPLHKPQFYHSRTGQPLSLEEVMSDRDNENDVDDVAEHLAESQMPNDSMDENEIVAERFIKLWNSFVKKQRIVADYHIPWACEAFSRLHLQELRSNLALDLCWRQFMIKQWDYGILDAVTMNKCNTIIYRNITDTNDDINNNNNNNTRSDDMDVVDGDKNKEGDKETTETGMCRNGEKDEMNVGEQGNNRLTLCEQMESATVTESSQDVNAITFINQRSFGKRPIIPTQKMKHGYSDSTSPISEPPDITNWFPSYVYESLPLSSSINESENEVDVVNKVNLGGVIDESLPSEPPDLANWFSSYVYESPVLDTSDVLELYVPGESECVKETEIDNETPKIERNHVCPRLFEQELVSSTKVTDFSQSESVISEPPDLRNWFSSYEYQSPQMSEIQELGFSSFEKDELVIEESDTEDRISSGIFRKLKSKQESIGLGRLDSNDYKENIAADTAKEVSLDNAYSDQEMEKRSSVGLLNASKKEAKQESSFKQEALLCEPQEEARFSPRVSSYNPKPKSPSKNNASLHELRPIHIQESISMNTNRQMSPIDQESDDKENVNGQSSETGFVTMKKARFREARDQCSLKKPNRVVLMKCSSSKELKNIAGEEDKEERNKKRKVLGEMSNHQSSGAEEIAGKWRCPQKNKRKIVPPLKQLRLDAWIHKGLLNAVERVLPHVEHRMCARHIYGNLKKVFPNQSEVKTLFWRVADSYTGSEYEASLEAVKAYDMRLYDAIMERNPRNCSRAFCQPTAQCIDVHNNISESFNNAIDPARYMPLVEMLETLRRRTMARIDIRKTKAENHPGRFTPKAMEFLEEEAKKIKFCRFVSSRDGKFDVLEGGVSHSVNLSLRTCVCRRWDMSGIPCRHALRVITEKKSLNREDFISEWYLNFRQQCIYSDTIEPVNGLLFWNKSGSVVVPPPSLVEQIENRKGRKPKPKRKKARHESPTKKKKASRERRIMHCALCDHVGHNKKKCPNGGVERYKPPRKKKTPATGDGEDGNETNNTQAKKFSRFNGSESEKMSFVKYLRRDSLLQLAGKSYLSRNYMLQTCRSLIIETSPPEFVKLNRLSGSDSGIIEVNLDRPVAKNAINKEMLKSLQNAFESIHQDSSARVVMIRSLVPGVFCAGADLKERRTMSPSEVHTYVNSLRYMFSFIEALSIPTIAAIEGVALGGGLEMALACDLRICGENAVFGLPETGLAIIPGAGGTQRLSRLVGRSVSKELIFTGRKIDAIEAATKGLVNICVTAGEAHEKAIEMAQQINEKGPLAIKMAKKAIDEGIETNMASGLEVEEMCYQKLLNTQDRLEGLAAFAEKRKPLYTGQ</sequence>
<dbReference type="Gene3D" id="3.90.226.10">
    <property type="entry name" value="2-enoyl-CoA Hydratase, Chain A, domain 1"/>
    <property type="match status" value="1"/>
</dbReference>
<evidence type="ECO:0000256" key="7">
    <source>
        <dbReference type="ARBA" id="ARBA00023163"/>
    </source>
</evidence>
<comment type="similarity">
    <text evidence="2">Belongs to the VEFS (VRN2-EMF2-FIS2-SU(Z)12) family.</text>
</comment>
<feature type="compositionally biased region" description="Polar residues" evidence="11">
    <location>
        <begin position="555"/>
        <end position="569"/>
    </location>
</feature>
<feature type="compositionally biased region" description="Basic residues" evidence="11">
    <location>
        <begin position="948"/>
        <end position="973"/>
    </location>
</feature>
<evidence type="ECO:0000256" key="4">
    <source>
        <dbReference type="ARBA" id="ARBA00022771"/>
    </source>
</evidence>
<dbReference type="SMART" id="SM00575">
    <property type="entry name" value="ZnF_PMZ"/>
    <property type="match status" value="1"/>
</dbReference>
<evidence type="ECO:0000256" key="2">
    <source>
        <dbReference type="ARBA" id="ARBA00007416"/>
    </source>
</evidence>
<feature type="compositionally biased region" description="Low complexity" evidence="11">
    <location>
        <begin position="529"/>
        <end position="544"/>
    </location>
</feature>
<feature type="region of interest" description="Disordered" evidence="11">
    <location>
        <begin position="520"/>
        <end position="583"/>
    </location>
</feature>
<dbReference type="InterPro" id="IPR001753">
    <property type="entry name" value="Enoyl-CoA_hydra/iso"/>
</dbReference>
<dbReference type="PANTHER" id="PTHR11941:SF171">
    <property type="entry name" value="SD19268P"/>
    <property type="match status" value="1"/>
</dbReference>
<dbReference type="InterPro" id="IPR014748">
    <property type="entry name" value="Enoyl-CoA_hydra_C"/>
</dbReference>
<dbReference type="PANTHER" id="PTHR11941">
    <property type="entry name" value="ENOYL-COA HYDRATASE-RELATED"/>
    <property type="match status" value="1"/>
</dbReference>
<dbReference type="EMBL" id="LR999457">
    <property type="protein sequence ID" value="CAE6192119.1"/>
    <property type="molecule type" value="Genomic_DNA"/>
</dbReference>
<comment type="similarity">
    <text evidence="1 10">Belongs to the enoyl-CoA hydratase/isomerase family.</text>
</comment>
<keyword evidence="4 9" id="KW-0863">Zinc-finger</keyword>
<keyword evidence="5" id="KW-0862">Zinc</keyword>
<dbReference type="SUPFAM" id="SSF52096">
    <property type="entry name" value="ClpP/crotonase"/>
    <property type="match status" value="1"/>
</dbReference>
<evidence type="ECO:0000256" key="8">
    <source>
        <dbReference type="ARBA" id="ARBA00023239"/>
    </source>
</evidence>
<evidence type="ECO:0000256" key="11">
    <source>
        <dbReference type="SAM" id="MobiDB-lite"/>
    </source>
</evidence>
<evidence type="ECO:0000313" key="14">
    <source>
        <dbReference type="Proteomes" id="UP000682877"/>
    </source>
</evidence>